<organism evidence="3 4">
    <name type="scientific">Phytophthora nicotianae P1976</name>
    <dbReference type="NCBI Taxonomy" id="1317066"/>
    <lineage>
        <taxon>Eukaryota</taxon>
        <taxon>Sar</taxon>
        <taxon>Stramenopiles</taxon>
        <taxon>Oomycota</taxon>
        <taxon>Peronosporomycetes</taxon>
        <taxon>Peronosporales</taxon>
        <taxon>Peronosporaceae</taxon>
        <taxon>Phytophthora</taxon>
    </lineage>
</organism>
<feature type="domain" description="WRKY19-like zinc finger" evidence="2">
    <location>
        <begin position="279"/>
        <end position="302"/>
    </location>
</feature>
<sequence length="368" mass="39315">MDPRASPITLNNIGDLFNLPASMGLIDDEDFESTMMMLDNAVFRREDPDNTELNLTGLSDAFNTQDPGSPLTTSDQHSVNEDKSGFPVGVNSCLSPDLKIRIRTPVGGAVHIKQESNIPGYSPIIDSFLRESWDDIVGPGSRSAQASFKPTSSCSSPFTISVTPGRVNPLPFNFLPPIPSPLVGQTLTKSMPYLTPSLPLPPATLRTVSNTSTSSSVSSASSTKSKCIRRAKQCIAEGCTRRAQSNNRCKTHGGGARCQVEGCDKSSQGGGLCRAHGGGKKCRVPGCSKGTQRLGLCYLHGGIRRCITEGCTKKDRGNGYCISHGGGRRCVAENCNRSVRKGNHCQMHQVLAEDTPFQISRGHGLTSS</sequence>
<feature type="region of interest" description="Disordered" evidence="1">
    <location>
        <begin position="57"/>
        <end position="85"/>
    </location>
</feature>
<comment type="caution">
    <text evidence="3">The sequence shown here is derived from an EMBL/GenBank/DDBJ whole genome shotgun (WGS) entry which is preliminary data.</text>
</comment>
<evidence type="ECO:0000313" key="4">
    <source>
        <dbReference type="Proteomes" id="UP000028582"/>
    </source>
</evidence>
<dbReference type="InterPro" id="IPR056866">
    <property type="entry name" value="Znf_WRKY19"/>
</dbReference>
<feature type="domain" description="WRKY19-like zinc finger" evidence="2">
    <location>
        <begin position="304"/>
        <end position="326"/>
    </location>
</feature>
<name>A0A081ABC4_PHYNI</name>
<evidence type="ECO:0000259" key="2">
    <source>
        <dbReference type="Pfam" id="PF24906"/>
    </source>
</evidence>
<feature type="domain" description="WRKY19-like zinc finger" evidence="2">
    <location>
        <begin position="255"/>
        <end position="278"/>
    </location>
</feature>
<dbReference type="OrthoDB" id="69635at2759"/>
<accession>A0A081ABC4</accession>
<dbReference type="Pfam" id="PF24906">
    <property type="entry name" value="Zf_WRKY19"/>
    <property type="match status" value="3"/>
</dbReference>
<dbReference type="EMBL" id="ANJA01001593">
    <property type="protein sequence ID" value="ETO76185.1"/>
    <property type="molecule type" value="Genomic_DNA"/>
</dbReference>
<feature type="compositionally biased region" description="Polar residues" evidence="1">
    <location>
        <begin position="57"/>
        <end position="77"/>
    </location>
</feature>
<dbReference type="PANTHER" id="PTHR31827">
    <property type="entry name" value="EMB|CAB89363.1"/>
    <property type="match status" value="1"/>
</dbReference>
<gene>
    <name evidence="3" type="ORF">F444_08384</name>
</gene>
<proteinExistence type="predicted"/>
<dbReference type="Proteomes" id="UP000028582">
    <property type="component" value="Unassembled WGS sequence"/>
</dbReference>
<evidence type="ECO:0000256" key="1">
    <source>
        <dbReference type="SAM" id="MobiDB-lite"/>
    </source>
</evidence>
<dbReference type="PANTHER" id="PTHR31827:SF1">
    <property type="entry name" value="EMB|CAB89363.1"/>
    <property type="match status" value="1"/>
</dbReference>
<protein>
    <recommendedName>
        <fullName evidence="2">WRKY19-like zinc finger domain-containing protein</fullName>
    </recommendedName>
</protein>
<reference evidence="3 4" key="1">
    <citation type="submission" date="2013-11" db="EMBL/GenBank/DDBJ databases">
        <title>The Genome Sequence of Phytophthora parasitica P1976.</title>
        <authorList>
            <consortium name="The Broad Institute Genomics Platform"/>
            <person name="Russ C."/>
            <person name="Tyler B."/>
            <person name="Panabieres F."/>
            <person name="Shan W."/>
            <person name="Tripathy S."/>
            <person name="Grunwald N."/>
            <person name="Machado M."/>
            <person name="Johnson C.S."/>
            <person name="Walker B."/>
            <person name="Young S."/>
            <person name="Zeng Q."/>
            <person name="Gargeya S."/>
            <person name="Fitzgerald M."/>
            <person name="Haas B."/>
            <person name="Abouelleil A."/>
            <person name="Allen A.W."/>
            <person name="Alvarado L."/>
            <person name="Arachchi H.M."/>
            <person name="Berlin A.M."/>
            <person name="Chapman S.B."/>
            <person name="Gainer-Dewar J."/>
            <person name="Goldberg J."/>
            <person name="Griggs A."/>
            <person name="Gujja S."/>
            <person name="Hansen M."/>
            <person name="Howarth C."/>
            <person name="Imamovic A."/>
            <person name="Ireland A."/>
            <person name="Larimer J."/>
            <person name="McCowan C."/>
            <person name="Murphy C."/>
            <person name="Pearson M."/>
            <person name="Poon T.W."/>
            <person name="Priest M."/>
            <person name="Roberts A."/>
            <person name="Saif S."/>
            <person name="Shea T."/>
            <person name="Sisk P."/>
            <person name="Sykes S."/>
            <person name="Wortman J."/>
            <person name="Nusbaum C."/>
            <person name="Birren B."/>
        </authorList>
    </citation>
    <scope>NUCLEOTIDE SEQUENCE [LARGE SCALE GENOMIC DNA]</scope>
    <source>
        <strain evidence="3 4">P1976</strain>
    </source>
</reference>
<evidence type="ECO:0000313" key="3">
    <source>
        <dbReference type="EMBL" id="ETO76185.1"/>
    </source>
</evidence>
<dbReference type="AlphaFoldDB" id="A0A081ABC4"/>